<reference evidence="1" key="1">
    <citation type="submission" date="2018-02" db="EMBL/GenBank/DDBJ databases">
        <title>Rhizophora mucronata_Transcriptome.</title>
        <authorList>
            <person name="Meera S.P."/>
            <person name="Sreeshan A."/>
            <person name="Augustine A."/>
        </authorList>
    </citation>
    <scope>NUCLEOTIDE SEQUENCE</scope>
    <source>
        <tissue evidence="1">Leaf</tissue>
    </source>
</reference>
<dbReference type="EMBL" id="GGEC01060631">
    <property type="protein sequence ID" value="MBX41115.1"/>
    <property type="molecule type" value="Transcribed_RNA"/>
</dbReference>
<protein>
    <submittedName>
        <fullName evidence="1">Uncharacterized protein</fullName>
    </submittedName>
</protein>
<evidence type="ECO:0000313" key="1">
    <source>
        <dbReference type="EMBL" id="MBX41115.1"/>
    </source>
</evidence>
<sequence>MYLIGFIVIPLQRREGPFSLPSSLISKL</sequence>
<organism evidence="1">
    <name type="scientific">Rhizophora mucronata</name>
    <name type="common">Asiatic mangrove</name>
    <dbReference type="NCBI Taxonomy" id="61149"/>
    <lineage>
        <taxon>Eukaryota</taxon>
        <taxon>Viridiplantae</taxon>
        <taxon>Streptophyta</taxon>
        <taxon>Embryophyta</taxon>
        <taxon>Tracheophyta</taxon>
        <taxon>Spermatophyta</taxon>
        <taxon>Magnoliopsida</taxon>
        <taxon>eudicotyledons</taxon>
        <taxon>Gunneridae</taxon>
        <taxon>Pentapetalae</taxon>
        <taxon>rosids</taxon>
        <taxon>fabids</taxon>
        <taxon>Malpighiales</taxon>
        <taxon>Rhizophoraceae</taxon>
        <taxon>Rhizophora</taxon>
    </lineage>
</organism>
<dbReference type="AlphaFoldDB" id="A0A2P2NF44"/>
<name>A0A2P2NF44_RHIMU</name>
<proteinExistence type="predicted"/>
<accession>A0A2P2NF44</accession>